<dbReference type="Pfam" id="PF06079">
    <property type="entry name" value="Apyrase"/>
    <property type="match status" value="1"/>
</dbReference>
<dbReference type="PANTHER" id="PTHR13023:SF3">
    <property type="entry name" value="SOLUBLE CALCIUM-ACTIVATED NUCLEOTIDASE 1"/>
    <property type="match status" value="1"/>
</dbReference>
<dbReference type="GO" id="GO:0030166">
    <property type="term" value="P:proteoglycan biosynthetic process"/>
    <property type="evidence" value="ECO:0007669"/>
    <property type="project" value="TreeGrafter"/>
</dbReference>
<dbReference type="AlphaFoldDB" id="A0AAN5C6R9"/>
<gene>
    <name evidence="8" type="ORF">PMAYCL1PPCAC_02237</name>
</gene>
<sequence length="383" mass="42048">ISRMSSKGATKPKVSLPPHTIGYSLFDVAVVILASMATTAFVLTSGYGDGILPGFRTSWSKYNYSALTTPQKNSDGSSTHSLFLITDLDHDTKSAEKKNTWFALGLEASLTVGKGSEWAKLSLGKEKSFTTQISAGGRGMELSDLVTFDGRLLSCDDRTGLLYEISPATGKAFPWVFLPDGPGVRAPKGIKAEWMTVKGTELVVGGLGKEWTTTTGEYVNDHPMWVKFISAEGAVRHVNWRDVFVNARKAIGVTSTEGYTINEAVQWSETHKRWFFLPRRASNERYDETADEHRGTNKLISCNERFQDWKVVEVGEVGDGARGFSAFQFVPGTNDELIVGLKSEEKDGKPVASYLSVFTRQGKIVQVDSKFDGPHKYEGVAFA</sequence>
<evidence type="ECO:0000256" key="2">
    <source>
        <dbReference type="ARBA" id="ARBA00022723"/>
    </source>
</evidence>
<evidence type="ECO:0000256" key="3">
    <source>
        <dbReference type="ARBA" id="ARBA00022801"/>
    </source>
</evidence>
<accession>A0AAN5C6R9</accession>
<comment type="similarity">
    <text evidence="5">Belongs to the apyrase family.</text>
</comment>
<feature type="binding site" evidence="6">
    <location>
        <position position="193"/>
    </location>
    <ligand>
        <name>Ca(2+)</name>
        <dbReference type="ChEBI" id="CHEBI:29108"/>
    </ligand>
</feature>
<dbReference type="InterPro" id="IPR036258">
    <property type="entry name" value="Apyrase_sf"/>
</dbReference>
<feature type="binding site" evidence="6">
    <location>
        <position position="325"/>
    </location>
    <ligand>
        <name>Ca(2+)</name>
        <dbReference type="ChEBI" id="CHEBI:29108"/>
    </ligand>
</feature>
<evidence type="ECO:0008006" key="10">
    <source>
        <dbReference type="Google" id="ProtNLM"/>
    </source>
</evidence>
<keyword evidence="2 6" id="KW-0479">Metal-binding</keyword>
<feature type="binding site" evidence="6">
    <location>
        <position position="144"/>
    </location>
    <ligand>
        <name>Ca(2+)</name>
        <dbReference type="ChEBI" id="CHEBI:29108"/>
    </ligand>
</feature>
<evidence type="ECO:0000256" key="4">
    <source>
        <dbReference type="ARBA" id="ARBA00022837"/>
    </source>
</evidence>
<dbReference type="FunFam" id="2.120.10.100:FF:000001">
    <property type="entry name" value="Soluble calcium-activated nucleotidase 1"/>
    <property type="match status" value="1"/>
</dbReference>
<protein>
    <recommendedName>
        <fullName evidence="10">Apyrase</fullName>
    </recommendedName>
</protein>
<evidence type="ECO:0000256" key="6">
    <source>
        <dbReference type="PIRSR" id="PIRSR609283-1"/>
    </source>
</evidence>
<dbReference type="PANTHER" id="PTHR13023">
    <property type="entry name" value="APYRASE"/>
    <property type="match status" value="1"/>
</dbReference>
<dbReference type="Gene3D" id="2.120.10.100">
    <property type="entry name" value="Apyrase"/>
    <property type="match status" value="1"/>
</dbReference>
<feature type="binding site" evidence="6">
    <location>
        <position position="378"/>
    </location>
    <ligand>
        <name>Ca(2+)</name>
        <dbReference type="ChEBI" id="CHEBI:29108"/>
    </ligand>
</feature>
<dbReference type="EMBL" id="BTRK01000001">
    <property type="protein sequence ID" value="GMR32042.1"/>
    <property type="molecule type" value="Genomic_DNA"/>
</dbReference>
<keyword evidence="7" id="KW-0472">Membrane</keyword>
<dbReference type="Proteomes" id="UP001328107">
    <property type="component" value="Unassembled WGS sequence"/>
</dbReference>
<keyword evidence="9" id="KW-1185">Reference proteome</keyword>
<reference evidence="9" key="1">
    <citation type="submission" date="2022-10" db="EMBL/GenBank/DDBJ databases">
        <title>Genome assembly of Pristionchus species.</title>
        <authorList>
            <person name="Yoshida K."/>
            <person name="Sommer R.J."/>
        </authorList>
    </citation>
    <scope>NUCLEOTIDE SEQUENCE [LARGE SCALE GENOMIC DNA]</scope>
    <source>
        <strain evidence="9">RS5460</strain>
    </source>
</reference>
<feature type="binding site" evidence="6">
    <location>
        <position position="143"/>
    </location>
    <ligand>
        <name>Ca(2+)</name>
        <dbReference type="ChEBI" id="CHEBI:29108"/>
    </ligand>
</feature>
<keyword evidence="4 6" id="KW-0106">Calcium</keyword>
<proteinExistence type="inferred from homology"/>
<keyword evidence="7" id="KW-1133">Transmembrane helix</keyword>
<feature type="non-terminal residue" evidence="8">
    <location>
        <position position="1"/>
    </location>
</feature>
<name>A0AAN5C6R9_9BILA</name>
<keyword evidence="7" id="KW-0812">Transmembrane</keyword>
<comment type="caution">
    <text evidence="8">The sequence shown here is derived from an EMBL/GenBank/DDBJ whole genome shotgun (WGS) entry which is preliminary data.</text>
</comment>
<comment type="cofactor">
    <cofactor evidence="1 6">
        <name>Ca(2+)</name>
        <dbReference type="ChEBI" id="CHEBI:29108"/>
    </cofactor>
</comment>
<evidence type="ECO:0000256" key="5">
    <source>
        <dbReference type="ARBA" id="ARBA00025738"/>
    </source>
</evidence>
<evidence type="ECO:0000313" key="9">
    <source>
        <dbReference type="Proteomes" id="UP001328107"/>
    </source>
</evidence>
<evidence type="ECO:0000313" key="8">
    <source>
        <dbReference type="EMBL" id="GMR32042.1"/>
    </source>
</evidence>
<dbReference type="GO" id="GO:0045134">
    <property type="term" value="F:UDP phosphatase activity"/>
    <property type="evidence" value="ECO:0007669"/>
    <property type="project" value="TreeGrafter"/>
</dbReference>
<feature type="transmembrane region" description="Helical" evidence="7">
    <location>
        <begin position="21"/>
        <end position="43"/>
    </location>
</feature>
<feature type="binding site" evidence="6">
    <location>
        <position position="263"/>
    </location>
    <ligand>
        <name>Ca(2+)</name>
        <dbReference type="ChEBI" id="CHEBI:29108"/>
    </ligand>
</feature>
<keyword evidence="3" id="KW-0378">Hydrolase</keyword>
<organism evidence="8 9">
    <name type="scientific">Pristionchus mayeri</name>
    <dbReference type="NCBI Taxonomy" id="1317129"/>
    <lineage>
        <taxon>Eukaryota</taxon>
        <taxon>Metazoa</taxon>
        <taxon>Ecdysozoa</taxon>
        <taxon>Nematoda</taxon>
        <taxon>Chromadorea</taxon>
        <taxon>Rhabditida</taxon>
        <taxon>Rhabditina</taxon>
        <taxon>Diplogasteromorpha</taxon>
        <taxon>Diplogasteroidea</taxon>
        <taxon>Neodiplogasteridae</taxon>
        <taxon>Pristionchus</taxon>
    </lineage>
</organism>
<dbReference type="GO" id="GO:0004382">
    <property type="term" value="F:GDP phosphatase activity"/>
    <property type="evidence" value="ECO:0007669"/>
    <property type="project" value="TreeGrafter"/>
</dbReference>
<evidence type="ECO:0000256" key="7">
    <source>
        <dbReference type="SAM" id="Phobius"/>
    </source>
</evidence>
<evidence type="ECO:0000256" key="1">
    <source>
        <dbReference type="ARBA" id="ARBA00001913"/>
    </source>
</evidence>
<dbReference type="GO" id="GO:0005509">
    <property type="term" value="F:calcium ion binding"/>
    <property type="evidence" value="ECO:0007669"/>
    <property type="project" value="InterPro"/>
</dbReference>
<dbReference type="SUPFAM" id="SSF101887">
    <property type="entry name" value="Apyrase"/>
    <property type="match status" value="1"/>
</dbReference>
<dbReference type="InterPro" id="IPR009283">
    <property type="entry name" value="Apyrase"/>
</dbReference>